<accession>A0A2G9G851</accession>
<dbReference type="EMBL" id="NKXS01006410">
    <property type="protein sequence ID" value="PIN01464.1"/>
    <property type="molecule type" value="Genomic_DNA"/>
</dbReference>
<evidence type="ECO:0000313" key="1">
    <source>
        <dbReference type="EMBL" id="PIN01464.1"/>
    </source>
</evidence>
<organism evidence="1 2">
    <name type="scientific">Handroanthus impetiginosus</name>
    <dbReference type="NCBI Taxonomy" id="429701"/>
    <lineage>
        <taxon>Eukaryota</taxon>
        <taxon>Viridiplantae</taxon>
        <taxon>Streptophyta</taxon>
        <taxon>Embryophyta</taxon>
        <taxon>Tracheophyta</taxon>
        <taxon>Spermatophyta</taxon>
        <taxon>Magnoliopsida</taxon>
        <taxon>eudicotyledons</taxon>
        <taxon>Gunneridae</taxon>
        <taxon>Pentapetalae</taxon>
        <taxon>asterids</taxon>
        <taxon>lamiids</taxon>
        <taxon>Lamiales</taxon>
        <taxon>Bignoniaceae</taxon>
        <taxon>Crescentiina</taxon>
        <taxon>Tabebuia alliance</taxon>
        <taxon>Handroanthus</taxon>
    </lineage>
</organism>
<keyword evidence="2" id="KW-1185">Reference proteome</keyword>
<gene>
    <name evidence="1" type="ORF">CDL12_26027</name>
</gene>
<proteinExistence type="predicted"/>
<comment type="caution">
    <text evidence="1">The sequence shown here is derived from an EMBL/GenBank/DDBJ whole genome shotgun (WGS) entry which is preliminary data.</text>
</comment>
<dbReference type="OrthoDB" id="1718310at2759"/>
<dbReference type="Proteomes" id="UP000231279">
    <property type="component" value="Unassembled WGS sequence"/>
</dbReference>
<name>A0A2G9G851_9LAMI</name>
<evidence type="ECO:0000313" key="2">
    <source>
        <dbReference type="Proteomes" id="UP000231279"/>
    </source>
</evidence>
<dbReference type="AlphaFoldDB" id="A0A2G9G851"/>
<sequence>MLCIPLRWLFLGRVGFYWPTFFKGAHLFITNCYRWQRTQNISKKHEMPLNTILEVELFDIGGRGGLILWDHLTLLLIILSGN</sequence>
<protein>
    <submittedName>
        <fullName evidence="1">Uncharacterized protein</fullName>
    </submittedName>
</protein>
<reference evidence="2" key="1">
    <citation type="journal article" date="2018" name="Gigascience">
        <title>Genome assembly of the Pink Ipe (Handroanthus impetiginosus, Bignoniaceae), a highly valued, ecologically keystone Neotropical timber forest tree.</title>
        <authorList>
            <person name="Silva-Junior O.B."/>
            <person name="Grattapaglia D."/>
            <person name="Novaes E."/>
            <person name="Collevatti R.G."/>
        </authorList>
    </citation>
    <scope>NUCLEOTIDE SEQUENCE [LARGE SCALE GENOMIC DNA]</scope>
    <source>
        <strain evidence="2">cv. UFG-1</strain>
    </source>
</reference>
<dbReference type="STRING" id="429701.A0A2G9G851"/>